<keyword evidence="2" id="KW-1133">Transmembrane helix</keyword>
<evidence type="ECO:0000256" key="2">
    <source>
        <dbReference type="SAM" id="Phobius"/>
    </source>
</evidence>
<organism evidence="3 4">
    <name type="scientific">Streptomyces cremeus</name>
    <dbReference type="NCBI Taxonomy" id="66881"/>
    <lineage>
        <taxon>Bacteria</taxon>
        <taxon>Bacillati</taxon>
        <taxon>Actinomycetota</taxon>
        <taxon>Actinomycetes</taxon>
        <taxon>Kitasatosporales</taxon>
        <taxon>Streptomycetaceae</taxon>
        <taxon>Streptomyces</taxon>
    </lineage>
</organism>
<keyword evidence="2" id="KW-0812">Transmembrane</keyword>
<protein>
    <recommendedName>
        <fullName evidence="5">Large membrane protein</fullName>
    </recommendedName>
</protein>
<name>A0ABV5PC30_STRCM</name>
<keyword evidence="4" id="KW-1185">Reference proteome</keyword>
<feature type="compositionally biased region" description="Basic and acidic residues" evidence="1">
    <location>
        <begin position="300"/>
        <end position="311"/>
    </location>
</feature>
<dbReference type="EMBL" id="JBHMCR010000006">
    <property type="protein sequence ID" value="MFB9520758.1"/>
    <property type="molecule type" value="Genomic_DNA"/>
</dbReference>
<feature type="transmembrane region" description="Helical" evidence="2">
    <location>
        <begin position="15"/>
        <end position="37"/>
    </location>
</feature>
<evidence type="ECO:0000256" key="1">
    <source>
        <dbReference type="SAM" id="MobiDB-lite"/>
    </source>
</evidence>
<evidence type="ECO:0000313" key="3">
    <source>
        <dbReference type="EMBL" id="MFB9520758.1"/>
    </source>
</evidence>
<feature type="compositionally biased region" description="Low complexity" evidence="1">
    <location>
        <begin position="60"/>
        <end position="69"/>
    </location>
</feature>
<evidence type="ECO:0000313" key="4">
    <source>
        <dbReference type="Proteomes" id="UP001589718"/>
    </source>
</evidence>
<feature type="region of interest" description="Disordered" evidence="1">
    <location>
        <begin position="385"/>
        <end position="404"/>
    </location>
</feature>
<evidence type="ECO:0008006" key="5">
    <source>
        <dbReference type="Google" id="ProtNLM"/>
    </source>
</evidence>
<proteinExistence type="predicted"/>
<dbReference type="Proteomes" id="UP001589718">
    <property type="component" value="Unassembled WGS sequence"/>
</dbReference>
<dbReference type="RefSeq" id="WP_345223646.1">
    <property type="nucleotide sequence ID" value="NZ_BAAAXE010000013.1"/>
</dbReference>
<sequence>MSSEQQAQEGPRRRIPLVAASVAAAVLLVGGGGAYWASTAGGGGAPSSPRAPGGAPPPLSLGSGTDATSGGTGTGPAGIAPGEPDPYGHGPVVYRADGALPKAPATAPVHRAQGAVGAAEVARLAKALGVEGAPRLSGDSWQVGAGPDGTGARLRVTQRAPGTWTFTRHSRADGGGSVDCVRGKQCASGTPVDEETAKRAAAPVLGALGLAGAKLDASQVLGGSRVVNADPVVGGLPTYGWTTGLPVGPEGDVVGGSGQLTPLTRGAAYPTIGAQKAIELLNRAARGVRPDLAGCADPVPVREKETPRETVEVGPPVGELPPCAPRTTAPRTVDIASAAFGLAVQYADGQQMLVPSWLLRAAPGGGAARETVTYPAVDPAFLKAPAPPAEDPATPTPGTVPDRKVESYATDGRRLTLGFWGGACSTYAAKAVEDGGVVRVRVVETDPDPERMCVAIAKKLTASVELSGPLDGRRVVGEDGKPVPRG</sequence>
<feature type="region of interest" description="Disordered" evidence="1">
    <location>
        <begin position="38"/>
        <end position="92"/>
    </location>
</feature>
<feature type="region of interest" description="Disordered" evidence="1">
    <location>
        <begin position="296"/>
        <end position="324"/>
    </location>
</feature>
<accession>A0ABV5PC30</accession>
<keyword evidence="2" id="KW-0472">Membrane</keyword>
<reference evidence="3 4" key="1">
    <citation type="submission" date="2024-09" db="EMBL/GenBank/DDBJ databases">
        <authorList>
            <person name="Sun Q."/>
            <person name="Mori K."/>
        </authorList>
    </citation>
    <scope>NUCLEOTIDE SEQUENCE [LARGE SCALE GENOMIC DNA]</scope>
    <source>
        <strain evidence="3 4">JCM 4362</strain>
    </source>
</reference>
<comment type="caution">
    <text evidence="3">The sequence shown here is derived from an EMBL/GenBank/DDBJ whole genome shotgun (WGS) entry which is preliminary data.</text>
</comment>
<gene>
    <name evidence="3" type="ORF">ACFFTU_12425</name>
</gene>